<sequence>MSLFTTTNTPDGDEKVEIDVKELILRLQSLTDGCNIEVIQLAISSMLDEIEDAVSQES</sequence>
<evidence type="ECO:0000313" key="1">
    <source>
        <dbReference type="EMBL" id="KKN34729.1"/>
    </source>
</evidence>
<gene>
    <name evidence="1" type="ORF">LCGC14_0790730</name>
</gene>
<name>A0A0F9PWY8_9ZZZZ</name>
<protein>
    <submittedName>
        <fullName evidence="1">Uncharacterized protein</fullName>
    </submittedName>
</protein>
<reference evidence="1" key="1">
    <citation type="journal article" date="2015" name="Nature">
        <title>Complex archaea that bridge the gap between prokaryotes and eukaryotes.</title>
        <authorList>
            <person name="Spang A."/>
            <person name="Saw J.H."/>
            <person name="Jorgensen S.L."/>
            <person name="Zaremba-Niedzwiedzka K."/>
            <person name="Martijn J."/>
            <person name="Lind A.E."/>
            <person name="van Eijk R."/>
            <person name="Schleper C."/>
            <person name="Guy L."/>
            <person name="Ettema T.J."/>
        </authorList>
    </citation>
    <scope>NUCLEOTIDE SEQUENCE</scope>
</reference>
<comment type="caution">
    <text evidence="1">The sequence shown here is derived from an EMBL/GenBank/DDBJ whole genome shotgun (WGS) entry which is preliminary data.</text>
</comment>
<dbReference type="EMBL" id="LAZR01002088">
    <property type="protein sequence ID" value="KKN34729.1"/>
    <property type="molecule type" value="Genomic_DNA"/>
</dbReference>
<accession>A0A0F9PWY8</accession>
<proteinExistence type="predicted"/>
<organism evidence="1">
    <name type="scientific">marine sediment metagenome</name>
    <dbReference type="NCBI Taxonomy" id="412755"/>
    <lineage>
        <taxon>unclassified sequences</taxon>
        <taxon>metagenomes</taxon>
        <taxon>ecological metagenomes</taxon>
    </lineage>
</organism>
<dbReference type="AlphaFoldDB" id="A0A0F9PWY8"/>